<feature type="compositionally biased region" description="Polar residues" evidence="5">
    <location>
        <begin position="58"/>
        <end position="75"/>
    </location>
</feature>
<feature type="compositionally biased region" description="Basic and acidic residues" evidence="5">
    <location>
        <begin position="365"/>
        <end position="379"/>
    </location>
</feature>
<keyword evidence="3" id="KW-0862">Zinc</keyword>
<dbReference type="AlphaFoldDB" id="A0A9Q8TA44"/>
<feature type="compositionally biased region" description="Low complexity" evidence="5">
    <location>
        <begin position="523"/>
        <end position="533"/>
    </location>
</feature>
<feature type="compositionally biased region" description="Basic and acidic residues" evidence="5">
    <location>
        <begin position="82"/>
        <end position="96"/>
    </location>
</feature>
<evidence type="ECO:0000256" key="4">
    <source>
        <dbReference type="PROSITE-ProRule" id="PRU00600"/>
    </source>
</evidence>
<evidence type="ECO:0000256" key="1">
    <source>
        <dbReference type="ARBA" id="ARBA00022723"/>
    </source>
</evidence>
<organism evidence="7 8">
    <name type="scientific">Colletotrichum lupini</name>
    <dbReference type="NCBI Taxonomy" id="145971"/>
    <lineage>
        <taxon>Eukaryota</taxon>
        <taxon>Fungi</taxon>
        <taxon>Dikarya</taxon>
        <taxon>Ascomycota</taxon>
        <taxon>Pezizomycotina</taxon>
        <taxon>Sordariomycetes</taxon>
        <taxon>Hypocreomycetidae</taxon>
        <taxon>Glomerellales</taxon>
        <taxon>Glomerellaceae</taxon>
        <taxon>Colletotrichum</taxon>
        <taxon>Colletotrichum acutatum species complex</taxon>
    </lineage>
</organism>
<dbReference type="SUPFAM" id="SSF52113">
    <property type="entry name" value="BRCT domain"/>
    <property type="match status" value="1"/>
</dbReference>
<name>A0A9Q8TA44_9PEZI</name>
<dbReference type="GO" id="GO:0010571">
    <property type="term" value="P:positive regulation of nuclear cell cycle DNA replication"/>
    <property type="evidence" value="ECO:0007669"/>
    <property type="project" value="TreeGrafter"/>
</dbReference>
<accession>A0A9Q8TA44</accession>
<dbReference type="Pfam" id="PF07535">
    <property type="entry name" value="zf-DBF"/>
    <property type="match status" value="1"/>
</dbReference>
<gene>
    <name evidence="7" type="ORF">CLUP02_16443</name>
</gene>
<dbReference type="InterPro" id="IPR055116">
    <property type="entry name" value="DBF4_BRCT"/>
</dbReference>
<dbReference type="Pfam" id="PF08630">
    <property type="entry name" value="Dfp1_Him1_M"/>
    <property type="match status" value="1"/>
</dbReference>
<evidence type="ECO:0000259" key="6">
    <source>
        <dbReference type="PROSITE" id="PS51265"/>
    </source>
</evidence>
<feature type="compositionally biased region" description="Polar residues" evidence="5">
    <location>
        <begin position="550"/>
        <end position="560"/>
    </location>
</feature>
<evidence type="ECO:0000256" key="2">
    <source>
        <dbReference type="ARBA" id="ARBA00022771"/>
    </source>
</evidence>
<feature type="region of interest" description="Disordered" evidence="5">
    <location>
        <begin position="348"/>
        <end position="406"/>
    </location>
</feature>
<evidence type="ECO:0000313" key="8">
    <source>
        <dbReference type="Proteomes" id="UP000830671"/>
    </source>
</evidence>
<keyword evidence="8" id="KW-1185">Reference proteome</keyword>
<evidence type="ECO:0000313" key="7">
    <source>
        <dbReference type="EMBL" id="UQC90911.1"/>
    </source>
</evidence>
<dbReference type="GO" id="GO:0003676">
    <property type="term" value="F:nucleic acid binding"/>
    <property type="evidence" value="ECO:0007669"/>
    <property type="project" value="InterPro"/>
</dbReference>
<feature type="region of interest" description="Disordered" evidence="5">
    <location>
        <begin position="56"/>
        <end position="96"/>
    </location>
</feature>
<protein>
    <submittedName>
        <fullName evidence="7">Dfp1/Him1</fullName>
    </submittedName>
</protein>
<dbReference type="Gene3D" id="6.10.250.3410">
    <property type="entry name" value="DBF zinc finger"/>
    <property type="match status" value="1"/>
</dbReference>
<evidence type="ECO:0000256" key="5">
    <source>
        <dbReference type="SAM" id="MobiDB-lite"/>
    </source>
</evidence>
<dbReference type="EMBL" id="CP019481">
    <property type="protein sequence ID" value="UQC90911.1"/>
    <property type="molecule type" value="Genomic_DNA"/>
</dbReference>
<keyword evidence="1" id="KW-0479">Metal-binding</keyword>
<dbReference type="Proteomes" id="UP000830671">
    <property type="component" value="Chromosome 9"/>
</dbReference>
<dbReference type="InterPro" id="IPR038545">
    <property type="entry name" value="Znf_DBF_sf"/>
</dbReference>
<sequence>MSTRRTPLSSNPNVVNSPLRAASALAHAKQKRSHANIQREELYAQPPPFKKQVVENVGSRQLRSPSKVTKASQLPQRVGRPITKERSTHHDDSSNVERIRQWQAEYRGRFPKMVFYFDSVPEDQRAKLTRQAQSLGARDERFFSSSITHIVTARPIPAQEDVQAAAHDAELEEQPQTINPSLLDRSTDARRRLLLETTSRRAQAHDDRTRRTRSTQSNDVLHKARDMGKKIWSVEKFQRILQFLLEPDPHVVAAYGANRDSARNVGTKKATEEPGLLQLLQHERLNGPSDAVTSREMINFKGPYIYIYDIDEKQKPIMLREYPKVNNKYHGEWPQFRTVTEGRCPFVEEPEPVERPSRKPSTQQKDPKEHKERVAKPAAEESPSLQPPEVPAPKAAIGKRSLSEMQEGQNKLRAAMKPMDVFNPPKAVVSNPIDFGRTQHAFTGRTGNGRFLAGEPVASGLQPSNVTSAIRSNMISSTSGINGAKAGTSKEVHGLQRKVLQRGAPVPQDASSRRLTEMSLEATSTRSTSVSRTTSRRMELIEEDAEKQSSKLSRTSSKTQAPPAKSKRDLKPGYCENCQDKFKDFDEHILTRKHRKFAENTDNWAELDDLLSQLGRTRPTHGLLVMSPNTLTPTLPCFPMFFSIPHLPLQCTAHYHQKATDTFHCCGINDTTSLPPGAVHAIGGETRTARLNEPRCRYHIEQSMLVYIDAAGAVKQPECLCYSDKALRIIQAFHTPHRILDECHRAFQALIMSPVHQISGFRGCIDSHDLDFKKLLCIHSSLVTRKAPACVPASSKRPKLGLDSHRLRNEVKQWEFHMLRIARAAPRAESPTITRPSFRRFQGGTDINQSLWLSR</sequence>
<dbReference type="Gene3D" id="3.40.50.10190">
    <property type="entry name" value="BRCT domain"/>
    <property type="match status" value="2"/>
</dbReference>
<dbReference type="GO" id="GO:0008270">
    <property type="term" value="F:zinc ion binding"/>
    <property type="evidence" value="ECO:0007669"/>
    <property type="project" value="UniProtKB-KW"/>
</dbReference>
<dbReference type="FunFam" id="6.10.250.3410:FF:000001">
    <property type="entry name" value="Protein DBF4 homolog A"/>
    <property type="match status" value="1"/>
</dbReference>
<dbReference type="InterPro" id="IPR006572">
    <property type="entry name" value="Znf_DBF"/>
</dbReference>
<dbReference type="SMART" id="SM00586">
    <property type="entry name" value="ZnF_DBF"/>
    <property type="match status" value="1"/>
</dbReference>
<proteinExistence type="predicted"/>
<dbReference type="PANTHER" id="PTHR15375">
    <property type="entry name" value="ACTIVATOR OF S-PHASE KINASE-RELATED"/>
    <property type="match status" value="1"/>
</dbReference>
<reference evidence="7" key="1">
    <citation type="journal article" date="2021" name="Mol. Plant Microbe Interact.">
        <title>Complete Genome Sequence of the Plant-Pathogenic Fungus Colletotrichum lupini.</title>
        <authorList>
            <person name="Baroncelli R."/>
            <person name="Pensec F."/>
            <person name="Da Lio D."/>
            <person name="Boufleur T."/>
            <person name="Vicente I."/>
            <person name="Sarrocco S."/>
            <person name="Picot A."/>
            <person name="Baraldi E."/>
            <person name="Sukno S."/>
            <person name="Thon M."/>
            <person name="Le Floch G."/>
        </authorList>
    </citation>
    <scope>NUCLEOTIDE SEQUENCE</scope>
    <source>
        <strain evidence="7">IMI 504893</strain>
    </source>
</reference>
<dbReference type="InterPro" id="IPR051590">
    <property type="entry name" value="Replication_Regulatory_Kinase"/>
</dbReference>
<evidence type="ECO:0000256" key="3">
    <source>
        <dbReference type="ARBA" id="ARBA00022833"/>
    </source>
</evidence>
<dbReference type="InterPro" id="IPR036420">
    <property type="entry name" value="BRCT_dom_sf"/>
</dbReference>
<keyword evidence="2 4" id="KW-0863">Zinc-finger</keyword>
<dbReference type="InterPro" id="IPR013939">
    <property type="entry name" value="Regulatory_Dfp1/Him1"/>
</dbReference>
<dbReference type="GO" id="GO:0031431">
    <property type="term" value="C:Dbf4-dependent protein kinase complex"/>
    <property type="evidence" value="ECO:0007669"/>
    <property type="project" value="TreeGrafter"/>
</dbReference>
<dbReference type="KEGG" id="clup:CLUP02_16443"/>
<feature type="region of interest" description="Disordered" evidence="5">
    <location>
        <begin position="196"/>
        <end position="218"/>
    </location>
</feature>
<feature type="domain" description="DBF4-type" evidence="6">
    <location>
        <begin position="568"/>
        <end position="617"/>
    </location>
</feature>
<dbReference type="GO" id="GO:1901987">
    <property type="term" value="P:regulation of cell cycle phase transition"/>
    <property type="evidence" value="ECO:0007669"/>
    <property type="project" value="TreeGrafter"/>
</dbReference>
<dbReference type="GeneID" id="73350375"/>
<feature type="region of interest" description="Disordered" evidence="5">
    <location>
        <begin position="501"/>
        <end position="571"/>
    </location>
</feature>
<dbReference type="Pfam" id="PF22437">
    <property type="entry name" value="DBF4_BRCT"/>
    <property type="match status" value="1"/>
</dbReference>
<dbReference type="RefSeq" id="XP_049152512.1">
    <property type="nucleotide sequence ID" value="XM_049295365.1"/>
</dbReference>
<dbReference type="CDD" id="cd00027">
    <property type="entry name" value="BRCT"/>
    <property type="match status" value="1"/>
</dbReference>
<dbReference type="PROSITE" id="PS51265">
    <property type="entry name" value="ZF_DBF4"/>
    <property type="match status" value="1"/>
</dbReference>
<dbReference type="GO" id="GO:0043539">
    <property type="term" value="F:protein serine/threonine kinase activator activity"/>
    <property type="evidence" value="ECO:0007669"/>
    <property type="project" value="TreeGrafter"/>
</dbReference>
<dbReference type="PANTHER" id="PTHR15375:SF26">
    <property type="entry name" value="PROTEIN CHIFFON"/>
    <property type="match status" value="1"/>
</dbReference>